<name>A0A5Q0GXI8_SACSY</name>
<dbReference type="RefSeq" id="WP_033433235.1">
    <property type="nucleotide sequence ID" value="NZ_CP034550.1"/>
</dbReference>
<dbReference type="InterPro" id="IPR023393">
    <property type="entry name" value="START-like_dom_sf"/>
</dbReference>
<dbReference type="Pfam" id="PF10604">
    <property type="entry name" value="Polyketide_cyc2"/>
    <property type="match status" value="1"/>
</dbReference>
<dbReference type="OrthoDB" id="156693at2"/>
<dbReference type="KEGG" id="ssyi:EKG83_14990"/>
<organism evidence="1 2">
    <name type="scientific">Saccharothrix syringae</name>
    <name type="common">Nocardiopsis syringae</name>
    <dbReference type="NCBI Taxonomy" id="103733"/>
    <lineage>
        <taxon>Bacteria</taxon>
        <taxon>Bacillati</taxon>
        <taxon>Actinomycetota</taxon>
        <taxon>Actinomycetes</taxon>
        <taxon>Pseudonocardiales</taxon>
        <taxon>Pseudonocardiaceae</taxon>
        <taxon>Saccharothrix</taxon>
    </lineage>
</organism>
<proteinExistence type="predicted"/>
<dbReference type="Gene3D" id="3.30.530.20">
    <property type="match status" value="1"/>
</dbReference>
<dbReference type="SUPFAM" id="SSF55961">
    <property type="entry name" value="Bet v1-like"/>
    <property type="match status" value="1"/>
</dbReference>
<dbReference type="InterPro" id="IPR019587">
    <property type="entry name" value="Polyketide_cyclase/dehydratase"/>
</dbReference>
<sequence length="143" mass="15385">MEIDRDAAVISRHSITVDAPLEKVWALHTDVAAWPAWQTDITSAALDGPFAPGTSFSWQTYGLDITSTVHEVEPLRRTCWGGPAHGIDGVHVWTFTEIDGAVEVCTEESWDGPAVRADVAAMQAGLDSSLIAWLGRLKAAAES</sequence>
<keyword evidence="2" id="KW-1185">Reference proteome</keyword>
<evidence type="ECO:0000313" key="1">
    <source>
        <dbReference type="EMBL" id="QFZ18593.1"/>
    </source>
</evidence>
<dbReference type="Proteomes" id="UP000325787">
    <property type="component" value="Chromosome"/>
</dbReference>
<gene>
    <name evidence="1" type="ORF">EKG83_14990</name>
</gene>
<dbReference type="AlphaFoldDB" id="A0A5Q0GXI8"/>
<dbReference type="EMBL" id="CP034550">
    <property type="protein sequence ID" value="QFZ18593.1"/>
    <property type="molecule type" value="Genomic_DNA"/>
</dbReference>
<evidence type="ECO:0000313" key="2">
    <source>
        <dbReference type="Proteomes" id="UP000325787"/>
    </source>
</evidence>
<reference evidence="2" key="1">
    <citation type="journal article" date="2021" name="Curr. Microbiol.">
        <title>Complete genome of nocamycin-producing strain Saccharothrix syringae NRRL B-16468 reveals the biosynthetic potential for secondary metabolites.</title>
        <authorList>
            <person name="Mo X."/>
            <person name="Yang S."/>
        </authorList>
    </citation>
    <scope>NUCLEOTIDE SEQUENCE [LARGE SCALE GENOMIC DNA]</scope>
    <source>
        <strain evidence="2">ATCC 51364 / DSM 43886 / JCM 6844 / KCTC 9398 / NBRC 14523 / NRRL B-16468 / INA 2240</strain>
    </source>
</reference>
<protein>
    <submittedName>
        <fullName evidence="1">Shy6-polyketide cyclase</fullName>
    </submittedName>
</protein>
<accession>A0A5Q0GXI8</accession>